<sequence length="495" mass="55408">MKSLTLARGRLPWSRRAGFCACAAREGRRLMTHCAGARQLPVGVRMESELVLQKVSALQACVRGFLVRRRFQSLRAEYESIVQEIEGDLGTLQWSAGWIPRPQFPPKKAKSHCPWKATEKVPGPEQELQSRIPFKEPEEKAIWEEKAPAGETSANPGRLYREDSSWLQVEHSKKNRYPSQEETGDTSRTENPEPTSPGLPNSHQLQELQYHRSHLAMELLWLQQAINSRKEYLILKHTLTSPEAGQTRDEPSLCPDLRGQAYAKAWSQPHPLLEDGTTGELDLLDDSCQKGKSQPCKSPESLATTDKTSARAKGREPCHRKAGPLLPVPSDSQAGADTGTNGPDHRGQTFLQQMKLPEDQTTPCFRKARTQLPALCEDPGAEDRSPRKPGRKEPDSQTARPCEMRLSEDHMVWNGMLGGPEPGQLDLRTKSPKAQTPSDRGSRDTVSGEPSHKEWKNHRPALWRPRLPESLSSTGLEETREDQRRGRTLKTGPPG</sequence>
<feature type="region of interest" description="Disordered" evidence="1">
    <location>
        <begin position="270"/>
        <end position="348"/>
    </location>
</feature>
<evidence type="ECO:0000313" key="3">
    <source>
        <dbReference type="Proteomes" id="UP000694398"/>
    </source>
</evidence>
<reference evidence="2" key="1">
    <citation type="submission" date="2025-08" db="UniProtKB">
        <authorList>
            <consortium name="Ensembl"/>
        </authorList>
    </citation>
    <scope>IDENTIFICATION</scope>
</reference>
<dbReference type="Ensembl" id="ENSCLAT00000012705.1">
    <property type="protein sequence ID" value="ENSCLAP00000012558.1"/>
    <property type="gene ID" value="ENSCLAG00000008687.1"/>
</dbReference>
<gene>
    <name evidence="2" type="primary">IQCC</name>
</gene>
<accession>A0A8C2VDU0</accession>
<dbReference type="GeneTree" id="ENSGT00390000017195"/>
<feature type="compositionally biased region" description="Polar residues" evidence="1">
    <location>
        <begin position="330"/>
        <end position="341"/>
    </location>
</feature>
<feature type="compositionally biased region" description="Basic and acidic residues" evidence="1">
    <location>
        <begin position="402"/>
        <end position="411"/>
    </location>
</feature>
<keyword evidence="3" id="KW-1185">Reference proteome</keyword>
<name>A0A8C2VDU0_CHILA</name>
<feature type="region of interest" description="Disordered" evidence="1">
    <location>
        <begin position="371"/>
        <end position="495"/>
    </location>
</feature>
<feature type="compositionally biased region" description="Basic and acidic residues" evidence="1">
    <location>
        <begin position="381"/>
        <end position="395"/>
    </location>
</feature>
<feature type="compositionally biased region" description="Basic and acidic residues" evidence="1">
    <location>
        <begin position="133"/>
        <end position="148"/>
    </location>
</feature>
<proteinExistence type="predicted"/>
<feature type="compositionally biased region" description="Polar residues" evidence="1">
    <location>
        <begin position="290"/>
        <end position="307"/>
    </location>
</feature>
<dbReference type="Proteomes" id="UP000694398">
    <property type="component" value="Unassembled WGS sequence"/>
</dbReference>
<evidence type="ECO:0000313" key="2">
    <source>
        <dbReference type="Ensembl" id="ENSCLAP00000012558.1"/>
    </source>
</evidence>
<reference evidence="2" key="2">
    <citation type="submission" date="2025-09" db="UniProtKB">
        <authorList>
            <consortium name="Ensembl"/>
        </authorList>
    </citation>
    <scope>IDENTIFICATION</scope>
</reference>
<dbReference type="PANTHER" id="PTHR16049">
    <property type="entry name" value="IQ DOMAIN-CONTAINING PROTEIN C"/>
    <property type="match status" value="1"/>
</dbReference>
<protein>
    <submittedName>
        <fullName evidence="2">IQ motif containing C</fullName>
    </submittedName>
</protein>
<evidence type="ECO:0000256" key="1">
    <source>
        <dbReference type="SAM" id="MobiDB-lite"/>
    </source>
</evidence>
<dbReference type="AlphaFoldDB" id="A0A8C2VDU0"/>
<dbReference type="PANTHER" id="PTHR16049:SF8">
    <property type="entry name" value="IQ DOMAIN-CONTAINING PROTEIN C"/>
    <property type="match status" value="1"/>
</dbReference>
<feature type="region of interest" description="Disordered" evidence="1">
    <location>
        <begin position="103"/>
        <end position="202"/>
    </location>
</feature>
<organism evidence="2 3">
    <name type="scientific">Chinchilla lanigera</name>
    <name type="common">Long-tailed chinchilla</name>
    <name type="synonym">Chinchilla villidera</name>
    <dbReference type="NCBI Taxonomy" id="34839"/>
    <lineage>
        <taxon>Eukaryota</taxon>
        <taxon>Metazoa</taxon>
        <taxon>Chordata</taxon>
        <taxon>Craniata</taxon>
        <taxon>Vertebrata</taxon>
        <taxon>Euteleostomi</taxon>
        <taxon>Mammalia</taxon>
        <taxon>Eutheria</taxon>
        <taxon>Euarchontoglires</taxon>
        <taxon>Glires</taxon>
        <taxon>Rodentia</taxon>
        <taxon>Hystricomorpha</taxon>
        <taxon>Chinchillidae</taxon>
        <taxon>Chinchilla</taxon>
    </lineage>
</organism>
<dbReference type="OMA" id="DHRAQTC"/>
<dbReference type="InterPro" id="IPR042506">
    <property type="entry name" value="IQCC"/>
</dbReference>
<dbReference type="PROSITE" id="PS50096">
    <property type="entry name" value="IQ"/>
    <property type="match status" value="1"/>
</dbReference>